<sequence>MLEKFGTYLWSRAKEPSSWSAVAAALAAIGSIANYDPAGQVARIIGNTAAAVAGSPDQAGAVGAVLTGGAAALGFFLKETQKTPAA</sequence>
<reference evidence="1 2" key="1">
    <citation type="submission" date="2020-08" db="EMBL/GenBank/DDBJ databases">
        <title>Genomic Encyclopedia of Type Strains, Phase IV (KMG-IV): sequencing the most valuable type-strain genomes for metagenomic binning, comparative biology and taxonomic classification.</title>
        <authorList>
            <person name="Goeker M."/>
        </authorList>
    </citation>
    <scope>NUCLEOTIDE SEQUENCE [LARGE SCALE GENOMIC DNA]</scope>
    <source>
        <strain evidence="1 2">DSM 22198</strain>
    </source>
</reference>
<dbReference type="AlphaFoldDB" id="A0A7X0B1N1"/>
<evidence type="ECO:0000313" key="2">
    <source>
        <dbReference type="Proteomes" id="UP000539175"/>
    </source>
</evidence>
<organism evidence="1 2">
    <name type="scientific">Nitrospirillum iridis</name>
    <dbReference type="NCBI Taxonomy" id="765888"/>
    <lineage>
        <taxon>Bacteria</taxon>
        <taxon>Pseudomonadati</taxon>
        <taxon>Pseudomonadota</taxon>
        <taxon>Alphaproteobacteria</taxon>
        <taxon>Rhodospirillales</taxon>
        <taxon>Azospirillaceae</taxon>
        <taxon>Nitrospirillum</taxon>
    </lineage>
</organism>
<comment type="caution">
    <text evidence="1">The sequence shown here is derived from an EMBL/GenBank/DDBJ whole genome shotgun (WGS) entry which is preliminary data.</text>
</comment>
<protein>
    <submittedName>
        <fullName evidence="1">NADPH-dependent curcumin reductase CurA</fullName>
    </submittedName>
</protein>
<keyword evidence="2" id="KW-1185">Reference proteome</keyword>
<dbReference type="EMBL" id="JACIIZ010000010">
    <property type="protein sequence ID" value="MBB6253045.1"/>
    <property type="molecule type" value="Genomic_DNA"/>
</dbReference>
<gene>
    <name evidence="1" type="ORF">FHS74_003614</name>
</gene>
<dbReference type="Proteomes" id="UP000539175">
    <property type="component" value="Unassembled WGS sequence"/>
</dbReference>
<proteinExistence type="predicted"/>
<evidence type="ECO:0000313" key="1">
    <source>
        <dbReference type="EMBL" id="MBB6253045.1"/>
    </source>
</evidence>
<name>A0A7X0B1N1_9PROT</name>
<dbReference type="RefSeq" id="WP_184803070.1">
    <property type="nucleotide sequence ID" value="NZ_JACIIZ010000010.1"/>
</dbReference>
<accession>A0A7X0B1N1</accession>